<protein>
    <submittedName>
        <fullName evidence="2">IS1634 family transposase</fullName>
    </submittedName>
</protein>
<dbReference type="PANTHER" id="PTHR34614">
    <property type="match status" value="1"/>
</dbReference>
<dbReference type="EMBL" id="SJZF01000004">
    <property type="protein sequence ID" value="TFU27025.1"/>
    <property type="molecule type" value="Genomic_DNA"/>
</dbReference>
<accession>A0A4Y9FD25</accession>
<dbReference type="Proteomes" id="UP000297668">
    <property type="component" value="Unassembled WGS sequence"/>
</dbReference>
<evidence type="ECO:0000313" key="3">
    <source>
        <dbReference type="Proteomes" id="UP000297668"/>
    </source>
</evidence>
<dbReference type="NCBIfam" id="NF033559">
    <property type="entry name" value="transpos_IS1634"/>
    <property type="match status" value="1"/>
</dbReference>
<proteinExistence type="predicted"/>
<keyword evidence="1" id="KW-1133">Transmembrane helix</keyword>
<feature type="transmembrane region" description="Helical" evidence="1">
    <location>
        <begin position="96"/>
        <end position="113"/>
    </location>
</feature>
<sequence length="185" mass="21721">RQWERVGRPRKGERPLAVVYRLRARLEVDQEKLERARRGLGRFLLATNVLDREGLPPQEVLRRYKDQARTVERGFRFLKDPLFFAESTFLKRPERVMALGMVMALALLVYALGEWALRRRLWETGSSLPDQKGRPTAKPTLRWVFQLFMWVRLVELGGKWLVLNLAPHHETAARLLGAGRYYLLE</sequence>
<dbReference type="PANTHER" id="PTHR34614:SF2">
    <property type="entry name" value="TRANSPOSASE IS4-LIKE DOMAIN-CONTAINING PROTEIN"/>
    <property type="match status" value="1"/>
</dbReference>
<keyword evidence="1" id="KW-0472">Membrane</keyword>
<feature type="non-terminal residue" evidence="2">
    <location>
        <position position="1"/>
    </location>
</feature>
<dbReference type="InterPro" id="IPR047654">
    <property type="entry name" value="IS1634_transpos"/>
</dbReference>
<dbReference type="RefSeq" id="WP_135259664.1">
    <property type="nucleotide sequence ID" value="NZ_SJZF01000004.1"/>
</dbReference>
<name>A0A4Y9FD25_9DEIN</name>
<keyword evidence="1" id="KW-0812">Transmembrane</keyword>
<organism evidence="2 3">
    <name type="scientific">Thermus tengchongensis</name>
    <dbReference type="NCBI Taxonomy" id="1214928"/>
    <lineage>
        <taxon>Bacteria</taxon>
        <taxon>Thermotogati</taxon>
        <taxon>Deinococcota</taxon>
        <taxon>Deinococci</taxon>
        <taxon>Thermales</taxon>
        <taxon>Thermaceae</taxon>
        <taxon>Thermus</taxon>
    </lineage>
</organism>
<comment type="caution">
    <text evidence="2">The sequence shown here is derived from an EMBL/GenBank/DDBJ whole genome shotgun (WGS) entry which is preliminary data.</text>
</comment>
<evidence type="ECO:0000256" key="1">
    <source>
        <dbReference type="SAM" id="Phobius"/>
    </source>
</evidence>
<gene>
    <name evidence="2" type="ORF">E0687_02985</name>
</gene>
<evidence type="ECO:0000313" key="2">
    <source>
        <dbReference type="EMBL" id="TFU27025.1"/>
    </source>
</evidence>
<dbReference type="AlphaFoldDB" id="A0A4Y9FD25"/>
<reference evidence="2 3" key="1">
    <citation type="submission" date="2019-03" db="EMBL/GenBank/DDBJ databases">
        <title>Thermus tengchongensis species for the arsenic transformation mechanism.</title>
        <authorList>
            <person name="Yuan G.C."/>
        </authorList>
    </citation>
    <scope>NUCLEOTIDE SEQUENCE [LARGE SCALE GENOMIC DNA]</scope>
    <source>
        <strain evidence="2 3">15W</strain>
    </source>
</reference>